<dbReference type="InterPro" id="IPR002939">
    <property type="entry name" value="DnaJ_C"/>
</dbReference>
<dbReference type="RefSeq" id="WP_013890312.1">
    <property type="nucleotide sequence ID" value="NC_015674.1"/>
</dbReference>
<evidence type="ECO:0000256" key="6">
    <source>
        <dbReference type="ARBA" id="ARBA00022833"/>
    </source>
</evidence>
<dbReference type="NCBIfam" id="NF008035">
    <property type="entry name" value="PRK10767.1"/>
    <property type="match status" value="1"/>
</dbReference>
<dbReference type="Pfam" id="PF00684">
    <property type="entry name" value="DnaJ_CXXCXGXG"/>
    <property type="match status" value="1"/>
</dbReference>
<name>F8KSS2_HELBC</name>
<dbReference type="Pfam" id="PF00226">
    <property type="entry name" value="DnaJ"/>
    <property type="match status" value="1"/>
</dbReference>
<dbReference type="SMART" id="SM00271">
    <property type="entry name" value="DnaJ"/>
    <property type="match status" value="1"/>
</dbReference>
<feature type="binding site" evidence="12">
    <location>
        <position position="197"/>
    </location>
    <ligand>
        <name>Zn(2+)</name>
        <dbReference type="ChEBI" id="CHEBI:29105"/>
        <label>1</label>
    </ligand>
</feature>
<reference evidence="16 17" key="1">
    <citation type="journal article" date="2011" name="J. Bacteriol.">
        <title>Genome sequence of Helicobacter bizzozeronii strain CIII-1, an isolate from human gastric mucosa.</title>
        <authorList>
            <person name="Schott T."/>
            <person name="Rossi M."/>
            <person name="Hanninen M.L."/>
        </authorList>
    </citation>
    <scope>NUCLEOTIDE SEQUENCE [LARGE SCALE GENOMIC DNA]</scope>
    <source>
        <strain evidence="16 17">CIII-1</strain>
    </source>
</reference>
<dbReference type="GO" id="GO:0009408">
    <property type="term" value="P:response to heat"/>
    <property type="evidence" value="ECO:0007669"/>
    <property type="project" value="InterPro"/>
</dbReference>
<dbReference type="GO" id="GO:0008270">
    <property type="term" value="F:zinc ion binding"/>
    <property type="evidence" value="ECO:0007669"/>
    <property type="project" value="UniProtKB-UniRule"/>
</dbReference>
<feature type="repeat" description="CXXCXGXG motif" evidence="12">
    <location>
        <begin position="183"/>
        <end position="190"/>
    </location>
</feature>
<evidence type="ECO:0000256" key="1">
    <source>
        <dbReference type="ARBA" id="ARBA00022490"/>
    </source>
</evidence>
<evidence type="ECO:0000256" key="7">
    <source>
        <dbReference type="ARBA" id="ARBA00023016"/>
    </source>
</evidence>
<evidence type="ECO:0000313" key="17">
    <source>
        <dbReference type="Proteomes" id="UP000008387"/>
    </source>
</evidence>
<dbReference type="GO" id="GO:0005524">
    <property type="term" value="F:ATP binding"/>
    <property type="evidence" value="ECO:0007669"/>
    <property type="project" value="InterPro"/>
</dbReference>
<dbReference type="PROSITE" id="PS51188">
    <property type="entry name" value="ZF_CR"/>
    <property type="match status" value="1"/>
</dbReference>
<dbReference type="InterPro" id="IPR008971">
    <property type="entry name" value="HSP40/DnaJ_pept-bd"/>
</dbReference>
<dbReference type="InterPro" id="IPR001305">
    <property type="entry name" value="HSP_DnaJ_Cys-rich_dom"/>
</dbReference>
<protein>
    <recommendedName>
        <fullName evidence="11 12">Chaperone protein DnaJ</fullName>
    </recommendedName>
</protein>
<comment type="domain">
    <text evidence="12">The J domain is necessary and sufficient to stimulate DnaK ATPase activity. Zinc center 1 plays an important role in the autonomous, DnaK-independent chaperone activity of DnaJ. Zinc center 2 is essential for interaction with DnaK and for DnaJ activity.</text>
</comment>
<dbReference type="HOGENOM" id="CLU_017633_0_7_7"/>
<dbReference type="FunFam" id="2.10.230.10:FF:000002">
    <property type="entry name" value="Molecular chaperone DnaJ"/>
    <property type="match status" value="1"/>
</dbReference>
<evidence type="ECO:0000256" key="8">
    <source>
        <dbReference type="ARBA" id="ARBA00023186"/>
    </source>
</evidence>
<dbReference type="InterPro" id="IPR018253">
    <property type="entry name" value="DnaJ_domain_CS"/>
</dbReference>
<dbReference type="GO" id="GO:0031072">
    <property type="term" value="F:heat shock protein binding"/>
    <property type="evidence" value="ECO:0007669"/>
    <property type="project" value="InterPro"/>
</dbReference>
<evidence type="ECO:0000256" key="12">
    <source>
        <dbReference type="HAMAP-Rule" id="MF_01152"/>
    </source>
</evidence>
<keyword evidence="7 12" id="KW-0346">Stress response</keyword>
<evidence type="ECO:0000256" key="5">
    <source>
        <dbReference type="ARBA" id="ARBA00022771"/>
    </source>
</evidence>
<evidence type="ECO:0000256" key="4">
    <source>
        <dbReference type="ARBA" id="ARBA00022737"/>
    </source>
</evidence>
<keyword evidence="2 12" id="KW-0235">DNA replication</keyword>
<feature type="zinc finger region" description="CR-type" evidence="13">
    <location>
        <begin position="132"/>
        <end position="209"/>
    </location>
</feature>
<keyword evidence="6 12" id="KW-0862">Zinc</keyword>
<feature type="binding site" evidence="12">
    <location>
        <position position="148"/>
    </location>
    <ligand>
        <name>Zn(2+)</name>
        <dbReference type="ChEBI" id="CHEBI:29105"/>
        <label>1</label>
    </ligand>
</feature>
<dbReference type="InterPro" id="IPR001623">
    <property type="entry name" value="DnaJ_domain"/>
</dbReference>
<dbReference type="KEGG" id="hbi:HBZC1_08700"/>
<feature type="domain" description="J" evidence="14">
    <location>
        <begin position="5"/>
        <end position="70"/>
    </location>
</feature>
<accession>F8KSS2</accession>
<evidence type="ECO:0000256" key="11">
    <source>
        <dbReference type="ARBA" id="ARBA00067609"/>
    </source>
</evidence>
<organism evidence="16 17">
    <name type="scientific">Helicobacter bizzozeronii (strain CIII-1)</name>
    <dbReference type="NCBI Taxonomy" id="1002804"/>
    <lineage>
        <taxon>Bacteria</taxon>
        <taxon>Pseudomonadati</taxon>
        <taxon>Campylobacterota</taxon>
        <taxon>Epsilonproteobacteria</taxon>
        <taxon>Campylobacterales</taxon>
        <taxon>Helicobacteraceae</taxon>
        <taxon>Helicobacter</taxon>
    </lineage>
</organism>
<dbReference type="HAMAP" id="MF_01152">
    <property type="entry name" value="DnaJ"/>
    <property type="match status" value="1"/>
</dbReference>
<evidence type="ECO:0000259" key="14">
    <source>
        <dbReference type="PROSITE" id="PS50076"/>
    </source>
</evidence>
<dbReference type="Gene3D" id="1.10.287.110">
    <property type="entry name" value="DnaJ domain"/>
    <property type="match status" value="1"/>
</dbReference>
<dbReference type="EMBL" id="FR871757">
    <property type="protein sequence ID" value="CCB79856.1"/>
    <property type="molecule type" value="Genomic_DNA"/>
</dbReference>
<dbReference type="CDD" id="cd06257">
    <property type="entry name" value="DnaJ"/>
    <property type="match status" value="1"/>
</dbReference>
<comment type="subcellular location">
    <subcellularLocation>
        <location evidence="12">Cytoplasm</location>
    </subcellularLocation>
</comment>
<keyword evidence="1 12" id="KW-0963">Cytoplasm</keyword>
<dbReference type="Proteomes" id="UP000008387">
    <property type="component" value="Chromosome"/>
</dbReference>
<keyword evidence="8 12" id="KW-0143">Chaperone</keyword>
<evidence type="ECO:0000256" key="13">
    <source>
        <dbReference type="PROSITE-ProRule" id="PRU00546"/>
    </source>
</evidence>
<comment type="subunit">
    <text evidence="12">Homodimer.</text>
</comment>
<feature type="binding site" evidence="12">
    <location>
        <position position="183"/>
    </location>
    <ligand>
        <name>Zn(2+)</name>
        <dbReference type="ChEBI" id="CHEBI:29105"/>
        <label>2</label>
    </ligand>
</feature>
<comment type="function">
    <text evidence="9 12">Participates actively in the response to hyperosmotic and heat shock by preventing the aggregation of stress-denatured proteins and by disaggregating proteins, also in an autonomous, DnaK-independent fashion. Unfolded proteins bind initially to DnaJ; upon interaction with the DnaJ-bound protein, DnaK hydrolyzes its bound ATP, resulting in the formation of a stable complex. GrpE releases ADP from DnaK; ATP binding to DnaK triggers the release of the substrate protein, thus completing the reaction cycle. Several rounds of ATP-dependent interactions between DnaJ, DnaK and GrpE are required for fully efficient folding. Also involved, together with DnaK and GrpE, in the DNA replication of plasmids through activation of initiation proteins.</text>
</comment>
<dbReference type="NCBIfam" id="TIGR02349">
    <property type="entry name" value="DnaJ_bact"/>
    <property type="match status" value="1"/>
</dbReference>
<feature type="repeat" description="CXXCXGXG motif" evidence="12">
    <location>
        <begin position="161"/>
        <end position="168"/>
    </location>
</feature>
<dbReference type="eggNOG" id="COG0484">
    <property type="taxonomic scope" value="Bacteria"/>
</dbReference>
<dbReference type="STRING" id="1002804.HBZC1_08700"/>
<feature type="binding site" evidence="12">
    <location>
        <position position="161"/>
    </location>
    <ligand>
        <name>Zn(2+)</name>
        <dbReference type="ChEBI" id="CHEBI:29105"/>
        <label>2</label>
    </ligand>
</feature>
<dbReference type="SUPFAM" id="SSF46565">
    <property type="entry name" value="Chaperone J-domain"/>
    <property type="match status" value="1"/>
</dbReference>
<dbReference type="InterPro" id="IPR012724">
    <property type="entry name" value="DnaJ"/>
</dbReference>
<dbReference type="SUPFAM" id="SSF49493">
    <property type="entry name" value="HSP40/DnaJ peptide-binding domain"/>
    <property type="match status" value="2"/>
</dbReference>
<dbReference type="PANTHER" id="PTHR43096:SF48">
    <property type="entry name" value="CHAPERONE PROTEIN DNAJ"/>
    <property type="match status" value="1"/>
</dbReference>
<dbReference type="FunFam" id="1.10.287.110:FF:000034">
    <property type="entry name" value="Chaperone protein DnaJ"/>
    <property type="match status" value="1"/>
</dbReference>
<comment type="similarity">
    <text evidence="10 12">Belongs to the DnaJ family.</text>
</comment>
<dbReference type="PROSITE" id="PS00636">
    <property type="entry name" value="DNAJ_1"/>
    <property type="match status" value="1"/>
</dbReference>
<feature type="repeat" description="CXXCXGXG motif" evidence="12">
    <location>
        <begin position="145"/>
        <end position="152"/>
    </location>
</feature>
<evidence type="ECO:0000259" key="15">
    <source>
        <dbReference type="PROSITE" id="PS51188"/>
    </source>
</evidence>
<keyword evidence="17" id="KW-1185">Reference proteome</keyword>
<keyword evidence="4 12" id="KW-0677">Repeat</keyword>
<feature type="binding site" evidence="12">
    <location>
        <position position="145"/>
    </location>
    <ligand>
        <name>Zn(2+)</name>
        <dbReference type="ChEBI" id="CHEBI:29105"/>
        <label>1</label>
    </ligand>
</feature>
<evidence type="ECO:0000256" key="2">
    <source>
        <dbReference type="ARBA" id="ARBA00022705"/>
    </source>
</evidence>
<dbReference type="AlphaFoldDB" id="F8KSS2"/>
<dbReference type="Gene3D" id="2.10.230.10">
    <property type="entry name" value="Heat shock protein DnaJ, cysteine-rich domain"/>
    <property type="match status" value="1"/>
</dbReference>
<comment type="cofactor">
    <cofactor evidence="12">
        <name>Zn(2+)</name>
        <dbReference type="ChEBI" id="CHEBI:29105"/>
    </cofactor>
    <text evidence="12">Binds 2 Zn(2+) ions per monomer.</text>
</comment>
<dbReference type="GeneID" id="64362058"/>
<evidence type="ECO:0000313" key="16">
    <source>
        <dbReference type="EMBL" id="CCB79856.1"/>
    </source>
</evidence>
<dbReference type="CDD" id="cd10719">
    <property type="entry name" value="DnaJ_zf"/>
    <property type="match status" value="1"/>
</dbReference>
<feature type="binding site" evidence="12">
    <location>
        <position position="186"/>
    </location>
    <ligand>
        <name>Zn(2+)</name>
        <dbReference type="ChEBI" id="CHEBI:29105"/>
        <label>2</label>
    </ligand>
</feature>
<dbReference type="Pfam" id="PF01556">
    <property type="entry name" value="DnaJ_C"/>
    <property type="match status" value="1"/>
</dbReference>
<dbReference type="PROSITE" id="PS50076">
    <property type="entry name" value="DNAJ_2"/>
    <property type="match status" value="1"/>
</dbReference>
<feature type="binding site" evidence="12">
    <location>
        <position position="164"/>
    </location>
    <ligand>
        <name>Zn(2+)</name>
        <dbReference type="ChEBI" id="CHEBI:29105"/>
        <label>2</label>
    </ligand>
</feature>
<dbReference type="PANTHER" id="PTHR43096">
    <property type="entry name" value="DNAJ HOMOLOG 1, MITOCHONDRIAL-RELATED"/>
    <property type="match status" value="1"/>
</dbReference>
<dbReference type="PRINTS" id="PR00625">
    <property type="entry name" value="JDOMAIN"/>
</dbReference>
<dbReference type="InterPro" id="IPR036869">
    <property type="entry name" value="J_dom_sf"/>
</dbReference>
<evidence type="ECO:0000256" key="10">
    <source>
        <dbReference type="ARBA" id="ARBA00061004"/>
    </source>
</evidence>
<feature type="domain" description="CR-type" evidence="15">
    <location>
        <begin position="132"/>
        <end position="209"/>
    </location>
</feature>
<dbReference type="CDD" id="cd10747">
    <property type="entry name" value="DnaJ_C"/>
    <property type="match status" value="1"/>
</dbReference>
<dbReference type="GO" id="GO:0051082">
    <property type="term" value="F:unfolded protein binding"/>
    <property type="evidence" value="ECO:0007669"/>
    <property type="project" value="UniProtKB-UniRule"/>
</dbReference>
<dbReference type="SUPFAM" id="SSF57938">
    <property type="entry name" value="DnaJ/Hsp40 cysteine-rich domain"/>
    <property type="match status" value="1"/>
</dbReference>
<dbReference type="Gene3D" id="2.60.260.20">
    <property type="entry name" value="Urease metallochaperone UreE, N-terminal domain"/>
    <property type="match status" value="2"/>
</dbReference>
<gene>
    <name evidence="12" type="primary">dnaJ</name>
    <name evidence="16" type="ordered locus">HBZC1_08700</name>
</gene>
<feature type="repeat" description="CXXCXGXG motif" evidence="12">
    <location>
        <begin position="197"/>
        <end position="204"/>
    </location>
</feature>
<sequence length="375" mass="42383">MESLDYYQMLGVERTADKESIKKAYKKLALKYHPDRNLGDKEAEEKFKEISEAYSVLADDQKRQIYDRYGKQGLEGRGMGGFGDLGDIFADLFGEDSLFSNAFGFGKRQPQSKIPKDLLMPLELSFKEAIFGCKKNIKLDFKAWCGACQGSGAKEGKTQTCPHCHGKGQSFIQQGFMTLASTCPHCQGRGQVVKEKCDSCKGQGFMIQQEEFSLDVPEGIDAQNRIRVARRGNEYQQGMRGDLYLEAVVGEDEHFVRRGNDIYIEVPVFFTSIPLGSKIMVPSLKKELELQIPPNTADHAPFIFKNEGVKDVNGNGRGNLIAVVKIVYPQKLEEKQKELLIKLHESFGYESEPYKNVFEVCYGKVKHWLQDLVKK</sequence>
<dbReference type="GO" id="GO:0005737">
    <property type="term" value="C:cytoplasm"/>
    <property type="evidence" value="ECO:0007669"/>
    <property type="project" value="UniProtKB-SubCell"/>
</dbReference>
<keyword evidence="3 12" id="KW-0479">Metal-binding</keyword>
<proteinExistence type="inferred from homology"/>
<dbReference type="InterPro" id="IPR036410">
    <property type="entry name" value="HSP_DnaJ_Cys-rich_dom_sf"/>
</dbReference>
<evidence type="ECO:0000256" key="9">
    <source>
        <dbReference type="ARBA" id="ARBA00053423"/>
    </source>
</evidence>
<dbReference type="GO" id="GO:0006260">
    <property type="term" value="P:DNA replication"/>
    <property type="evidence" value="ECO:0007669"/>
    <property type="project" value="UniProtKB-KW"/>
</dbReference>
<evidence type="ECO:0000256" key="3">
    <source>
        <dbReference type="ARBA" id="ARBA00022723"/>
    </source>
</evidence>
<dbReference type="GO" id="GO:0042026">
    <property type="term" value="P:protein refolding"/>
    <property type="evidence" value="ECO:0007669"/>
    <property type="project" value="TreeGrafter"/>
</dbReference>
<keyword evidence="5 12" id="KW-0863">Zinc-finger</keyword>
<feature type="binding site" evidence="12">
    <location>
        <position position="200"/>
    </location>
    <ligand>
        <name>Zn(2+)</name>
        <dbReference type="ChEBI" id="CHEBI:29105"/>
        <label>1</label>
    </ligand>
</feature>